<dbReference type="eggNOG" id="COG3170">
    <property type="taxonomic scope" value="Bacteria"/>
</dbReference>
<keyword evidence="2" id="KW-0732">Signal</keyword>
<sequence length="553" mass="60125">MKYSMLLAGLLAVWSSYAQAESTTPAEIVTARREFSIPFRYDRRELNRIGARSVVLSVSRDAGASWKQVSSIAISENQFRFRATEDGSYWFSVAVQGADNQLHPRPDLNSTGLKVLVDHVNPVINLELTQPSEQQVQLVWNLMDATLDLTTLHMEYRYGPDDVWKQVYISALEQGKTSWKIPPGAVPEVRCRVADKAGNKAEQIASVMPARQSAVNSAPQTAPAFGQSQSMPVAVPSAVAQRASEAELPQISPAPAGKVRANRPDALPEIVSTSPAAASEQQARAMRPMLALPPETEPSSESVAQTAAAESDGYFSEANAVQNLAAESTDVDHFAAEQADPRHSRPELNFVPSRNFQIDYEVSGVGPSGVGVVEVFITQDNGGQWWRYGVDADRQSPVAIQVPADGRYGFCFRIHSGVGNAEPPPQPGDAPQVQLQVDSTAPHMKLLQTRQGRGSQLREVTVDWDHVDDNPTDAPVSVFVGGSSKGPWQLIDDQIVDRGSHTFQLPHNPPAQLFVKLQAIDRAGNRSEAVSAEPILLDLARPTARVLTVDPIR</sequence>
<feature type="region of interest" description="Disordered" evidence="1">
    <location>
        <begin position="244"/>
        <end position="263"/>
    </location>
</feature>
<proteinExistence type="predicted"/>
<dbReference type="OrthoDB" id="257265at2"/>
<dbReference type="HOGENOM" id="CLU_429516_0_0_0"/>
<dbReference type="Proteomes" id="UP000006860">
    <property type="component" value="Chromosome"/>
</dbReference>
<dbReference type="RefSeq" id="WP_013626513.1">
    <property type="nucleotide sequence ID" value="NC_015174.1"/>
</dbReference>
<evidence type="ECO:0008006" key="5">
    <source>
        <dbReference type="Google" id="ProtNLM"/>
    </source>
</evidence>
<organism evidence="3 4">
    <name type="scientific">Rubinisphaera brasiliensis (strain ATCC 49424 / DSM 5305 / JCM 21570 / IAM 15109 / NBRC 103401 / IFAM 1448)</name>
    <name type="common">Planctomyces brasiliensis</name>
    <dbReference type="NCBI Taxonomy" id="756272"/>
    <lineage>
        <taxon>Bacteria</taxon>
        <taxon>Pseudomonadati</taxon>
        <taxon>Planctomycetota</taxon>
        <taxon>Planctomycetia</taxon>
        <taxon>Planctomycetales</taxon>
        <taxon>Planctomycetaceae</taxon>
        <taxon>Rubinisphaera</taxon>
    </lineage>
</organism>
<dbReference type="KEGG" id="pbs:Plabr_0139"/>
<evidence type="ECO:0000313" key="4">
    <source>
        <dbReference type="Proteomes" id="UP000006860"/>
    </source>
</evidence>
<feature type="chain" id="PRO_5003260699" description="Ser-Thr-rich glycosyl-phosphatidyl-inositol-anchored membrane family protein" evidence="2">
    <location>
        <begin position="21"/>
        <end position="553"/>
    </location>
</feature>
<accession>F0SMK7</accession>
<name>F0SMK7_RUBBR</name>
<evidence type="ECO:0000256" key="1">
    <source>
        <dbReference type="SAM" id="MobiDB-lite"/>
    </source>
</evidence>
<dbReference type="EMBL" id="CP002546">
    <property type="protein sequence ID" value="ADY57769.1"/>
    <property type="molecule type" value="Genomic_DNA"/>
</dbReference>
<evidence type="ECO:0000256" key="2">
    <source>
        <dbReference type="SAM" id="SignalP"/>
    </source>
</evidence>
<reference evidence="4" key="1">
    <citation type="submission" date="2011-02" db="EMBL/GenBank/DDBJ databases">
        <title>The complete genome of Planctomyces brasiliensis DSM 5305.</title>
        <authorList>
            <person name="Lucas S."/>
            <person name="Copeland A."/>
            <person name="Lapidus A."/>
            <person name="Bruce D."/>
            <person name="Goodwin L."/>
            <person name="Pitluck S."/>
            <person name="Kyrpides N."/>
            <person name="Mavromatis K."/>
            <person name="Pagani I."/>
            <person name="Ivanova N."/>
            <person name="Ovchinnikova G."/>
            <person name="Lu M."/>
            <person name="Detter J.C."/>
            <person name="Han C."/>
            <person name="Land M."/>
            <person name="Hauser L."/>
            <person name="Markowitz V."/>
            <person name="Cheng J.-F."/>
            <person name="Hugenholtz P."/>
            <person name="Woyke T."/>
            <person name="Wu D."/>
            <person name="Tindall B."/>
            <person name="Pomrenke H.G."/>
            <person name="Brambilla E."/>
            <person name="Klenk H.-P."/>
            <person name="Eisen J.A."/>
        </authorList>
    </citation>
    <scope>NUCLEOTIDE SEQUENCE [LARGE SCALE GENOMIC DNA]</scope>
    <source>
        <strain evidence="4">ATCC 49424 / DSM 5305 / JCM 21570 / NBRC 103401 / IFAM 1448</strain>
    </source>
</reference>
<keyword evidence="4" id="KW-1185">Reference proteome</keyword>
<protein>
    <recommendedName>
        <fullName evidence="5">Ser-Thr-rich glycosyl-phosphatidyl-inositol-anchored membrane family protein</fullName>
    </recommendedName>
</protein>
<feature type="signal peptide" evidence="2">
    <location>
        <begin position="1"/>
        <end position="20"/>
    </location>
</feature>
<gene>
    <name evidence="3" type="ordered locus">Plabr_0139</name>
</gene>
<evidence type="ECO:0000313" key="3">
    <source>
        <dbReference type="EMBL" id="ADY57769.1"/>
    </source>
</evidence>
<dbReference type="AlphaFoldDB" id="F0SMK7"/>